<accession>A0AA38RFN1</accession>
<dbReference type="PROSITE" id="PS50206">
    <property type="entry name" value="RHODANESE_3"/>
    <property type="match status" value="1"/>
</dbReference>
<dbReference type="AlphaFoldDB" id="A0AA38RFN1"/>
<protein>
    <recommendedName>
        <fullName evidence="2">Rhodanese domain-containing protein</fullName>
    </recommendedName>
</protein>
<dbReference type="PANTHER" id="PTHR10828:SF50">
    <property type="entry name" value="REDUCTASE (ARC2), PUTATIVE (AFU_ORTHOLOGUE AFUA_6G13400)-RELATED"/>
    <property type="match status" value="1"/>
</dbReference>
<dbReference type="GO" id="GO:0005737">
    <property type="term" value="C:cytoplasm"/>
    <property type="evidence" value="ECO:0007669"/>
    <property type="project" value="TreeGrafter"/>
</dbReference>
<dbReference type="SUPFAM" id="SSF52821">
    <property type="entry name" value="Rhodanese/Cell cycle control phosphatase"/>
    <property type="match status" value="1"/>
</dbReference>
<dbReference type="GO" id="GO:0005634">
    <property type="term" value="C:nucleus"/>
    <property type="evidence" value="ECO:0007669"/>
    <property type="project" value="TreeGrafter"/>
</dbReference>
<dbReference type="GO" id="GO:0004725">
    <property type="term" value="F:protein tyrosine phosphatase activity"/>
    <property type="evidence" value="ECO:0007669"/>
    <property type="project" value="TreeGrafter"/>
</dbReference>
<dbReference type="Pfam" id="PF00581">
    <property type="entry name" value="Rhodanese"/>
    <property type="match status" value="1"/>
</dbReference>
<sequence>MTSTTQVSDAVPPPWHAAYPAPKTEAPSITRDAVLKMLRNGSNVAGKDLVLVDLRRADHEGGTIRGSINLPAQSLWPTIPTLYEMFKAAGLRKVIWYCGSSRGRGNRAAGWFGDHIAERGDTHMQSLVLLDGIMGWATAGEEYEQWMDEYDPAVWHKSKS</sequence>
<evidence type="ECO:0000256" key="1">
    <source>
        <dbReference type="SAM" id="MobiDB-lite"/>
    </source>
</evidence>
<reference evidence="3" key="1">
    <citation type="submission" date="2022-07" db="EMBL/GenBank/DDBJ databases">
        <title>Fungi with potential for degradation of polypropylene.</title>
        <authorList>
            <person name="Gostincar C."/>
        </authorList>
    </citation>
    <scope>NUCLEOTIDE SEQUENCE</scope>
    <source>
        <strain evidence="3">EXF-13287</strain>
    </source>
</reference>
<name>A0AA38RFN1_9PEZI</name>
<keyword evidence="4" id="KW-1185">Reference proteome</keyword>
<comment type="caution">
    <text evidence="3">The sequence shown here is derived from an EMBL/GenBank/DDBJ whole genome shotgun (WGS) entry which is preliminary data.</text>
</comment>
<dbReference type="Gene3D" id="3.40.250.10">
    <property type="entry name" value="Rhodanese-like domain"/>
    <property type="match status" value="1"/>
</dbReference>
<dbReference type="PANTHER" id="PTHR10828">
    <property type="entry name" value="M-PHASE INDUCER PHOSPHATASE DUAL SPECIFICITY PHOSPHATASE CDC25"/>
    <property type="match status" value="1"/>
</dbReference>
<dbReference type="InterPro" id="IPR001763">
    <property type="entry name" value="Rhodanese-like_dom"/>
</dbReference>
<evidence type="ECO:0000313" key="4">
    <source>
        <dbReference type="Proteomes" id="UP001174691"/>
    </source>
</evidence>
<feature type="region of interest" description="Disordered" evidence="1">
    <location>
        <begin position="1"/>
        <end position="23"/>
    </location>
</feature>
<evidence type="ECO:0000259" key="2">
    <source>
        <dbReference type="PROSITE" id="PS50206"/>
    </source>
</evidence>
<dbReference type="Proteomes" id="UP001174691">
    <property type="component" value="Unassembled WGS sequence"/>
</dbReference>
<dbReference type="EMBL" id="JANBVN010000092">
    <property type="protein sequence ID" value="KAJ9145193.1"/>
    <property type="molecule type" value="Genomic_DNA"/>
</dbReference>
<proteinExistence type="predicted"/>
<feature type="domain" description="Rhodanese" evidence="2">
    <location>
        <begin position="45"/>
        <end position="145"/>
    </location>
</feature>
<dbReference type="InterPro" id="IPR036873">
    <property type="entry name" value="Rhodanese-like_dom_sf"/>
</dbReference>
<gene>
    <name evidence="3" type="ORF">NKR19_g6170</name>
</gene>
<evidence type="ECO:0000313" key="3">
    <source>
        <dbReference type="EMBL" id="KAJ9145193.1"/>
    </source>
</evidence>
<organism evidence="3 4">
    <name type="scientific">Coniochaeta hoffmannii</name>
    <dbReference type="NCBI Taxonomy" id="91930"/>
    <lineage>
        <taxon>Eukaryota</taxon>
        <taxon>Fungi</taxon>
        <taxon>Dikarya</taxon>
        <taxon>Ascomycota</taxon>
        <taxon>Pezizomycotina</taxon>
        <taxon>Sordariomycetes</taxon>
        <taxon>Sordariomycetidae</taxon>
        <taxon>Coniochaetales</taxon>
        <taxon>Coniochaetaceae</taxon>
        <taxon>Coniochaeta</taxon>
    </lineage>
</organism>